<feature type="binding site" evidence="7">
    <location>
        <position position="250"/>
    </location>
    <ligand>
        <name>Zn(2+)</name>
        <dbReference type="ChEBI" id="CHEBI:29105"/>
    </ligand>
</feature>
<gene>
    <name evidence="9" type="primary">hisD</name>
    <name evidence="9" type="ORF">E5R92_01975</name>
</gene>
<dbReference type="FunFam" id="3.40.50.1980:FF:000001">
    <property type="entry name" value="Histidinol dehydrogenase"/>
    <property type="match status" value="1"/>
</dbReference>
<dbReference type="InterPro" id="IPR012131">
    <property type="entry name" value="Hstdl_DH"/>
</dbReference>
<organism evidence="9 10">
    <name type="scientific">Candidatus Pelagibacter giovannonii</name>
    <dbReference type="NCBI Taxonomy" id="2563896"/>
    <lineage>
        <taxon>Bacteria</taxon>
        <taxon>Pseudomonadati</taxon>
        <taxon>Pseudomonadota</taxon>
        <taxon>Alphaproteobacteria</taxon>
        <taxon>Candidatus Pelagibacterales</taxon>
        <taxon>Candidatus Pelagibacteraceae</taxon>
        <taxon>Candidatus Pelagibacter</taxon>
    </lineage>
</organism>
<evidence type="ECO:0000256" key="8">
    <source>
        <dbReference type="RuleBase" id="RU004175"/>
    </source>
</evidence>
<dbReference type="CDD" id="cd06572">
    <property type="entry name" value="Histidinol_dh"/>
    <property type="match status" value="1"/>
</dbReference>
<dbReference type="PANTHER" id="PTHR21256">
    <property type="entry name" value="HISTIDINOL DEHYDROGENASE HDH"/>
    <property type="match status" value="1"/>
</dbReference>
<dbReference type="Proteomes" id="UP000501094">
    <property type="component" value="Chromosome"/>
</dbReference>
<keyword evidence="2 7" id="KW-0862">Zinc</keyword>
<evidence type="ECO:0000313" key="10">
    <source>
        <dbReference type="Proteomes" id="UP000501094"/>
    </source>
</evidence>
<evidence type="ECO:0000256" key="1">
    <source>
        <dbReference type="ARBA" id="ARBA00022723"/>
    </source>
</evidence>
<feature type="binding site" evidence="6">
    <location>
        <position position="228"/>
    </location>
    <ligand>
        <name>substrate</name>
    </ligand>
</feature>
<dbReference type="InterPro" id="IPR016161">
    <property type="entry name" value="Ald_DH/histidinol_DH"/>
</dbReference>
<dbReference type="GO" id="GO:0046872">
    <property type="term" value="F:metal ion binding"/>
    <property type="evidence" value="ECO:0007669"/>
    <property type="project" value="UniProtKB-KW"/>
</dbReference>
<dbReference type="AlphaFoldDB" id="A0A6H1Q2F7"/>
<evidence type="ECO:0000256" key="6">
    <source>
        <dbReference type="PIRSR" id="PIRSR000099-3"/>
    </source>
</evidence>
<comment type="cofactor">
    <cofactor evidence="7">
        <name>Zn(2+)</name>
        <dbReference type="ChEBI" id="CHEBI:29105"/>
    </cofactor>
    <text evidence="7">Binds 1 zinc ion per subunit.</text>
</comment>
<feature type="binding site" evidence="6">
    <location>
        <position position="253"/>
    </location>
    <ligand>
        <name>substrate</name>
    </ligand>
</feature>
<dbReference type="PRINTS" id="PR00083">
    <property type="entry name" value="HOLDHDRGNASE"/>
</dbReference>
<evidence type="ECO:0000256" key="2">
    <source>
        <dbReference type="ARBA" id="ARBA00022833"/>
    </source>
</evidence>
<dbReference type="EC" id="1.1.1.23" evidence="9"/>
<dbReference type="Pfam" id="PF00815">
    <property type="entry name" value="Histidinol_dh"/>
    <property type="match status" value="1"/>
</dbReference>
<sequence length="428" mass="46891">MAITYLKKSPKTSSTDDTKTTEIVKELLKDIEENKEQACIDLTKKFDKYDGDIIVSKERIEEIKKTLDQRTKDDIQFSYDRVRTFAEAQLKNYGQDFEVELSPGLFAGQRLIPVNTAGCYIPGGRYAHIASAVMSVTTAKVAGVKNVIACSPPKESVGAHPTIVYTADLCGADVILNLGGVPGVASMTNGLFNNPPADIIVGPGNQFVAEAKRILFGKVGIDLFAGPTEIAVIADDKADAEMVAVDLVGQAEHGYNSPAWLYTTSKRVADEVMKRVPELIADLPEVPRTSAEAAWRDYGEVILCDTDEEMATISDEYAPEHLEIQTENLDWFHKRLKNYGSLFIGEETTVAYGDKCSGTNHILPTKGAGRYTGGLFVGKFIKTLSFQRMTKESTKTVGAACARISRYEGMEAHARTGDVRLRKYGFSN</sequence>
<keyword evidence="1 7" id="KW-0479">Metal-binding</keyword>
<dbReference type="KEGG" id="peg:E5R92_01975"/>
<feature type="binding site" evidence="6">
    <location>
        <position position="413"/>
    </location>
    <ligand>
        <name>substrate</name>
    </ligand>
</feature>
<reference evidence="9 10" key="1">
    <citation type="journal article" date="2020" name="Nat. Microbiol.">
        <title>Lysogenic host-virus interactions in SAR11 marine bacteria.</title>
        <authorList>
            <person name="Morris R.M."/>
            <person name="Cain K.R."/>
            <person name="Hvorecny K.L."/>
            <person name="Kollman J.M."/>
        </authorList>
    </citation>
    <scope>NUCLEOTIDE SEQUENCE [LARGE SCALE GENOMIC DNA]</scope>
    <source>
        <strain evidence="9 10">NP1</strain>
    </source>
</reference>
<feature type="binding site" evidence="7">
    <location>
        <position position="253"/>
    </location>
    <ligand>
        <name>Zn(2+)</name>
        <dbReference type="ChEBI" id="CHEBI:29105"/>
    </ligand>
</feature>
<dbReference type="PROSITE" id="PS00611">
    <property type="entry name" value="HISOL_DEHYDROGENASE"/>
    <property type="match status" value="1"/>
</dbReference>
<evidence type="ECO:0000256" key="5">
    <source>
        <dbReference type="PIRSR" id="PIRSR000099-1"/>
    </source>
</evidence>
<dbReference type="Gene3D" id="1.20.5.1300">
    <property type="match status" value="1"/>
</dbReference>
<keyword evidence="3 4" id="KW-0560">Oxidoreductase</keyword>
<dbReference type="PANTHER" id="PTHR21256:SF14">
    <property type="entry name" value="HISTIDINOL DEHYDROGENASE"/>
    <property type="match status" value="1"/>
</dbReference>
<dbReference type="SUPFAM" id="SSF53720">
    <property type="entry name" value="ALDH-like"/>
    <property type="match status" value="1"/>
</dbReference>
<dbReference type="InterPro" id="IPR022695">
    <property type="entry name" value="Histidinol_DH_monofunct"/>
</dbReference>
<dbReference type="Gene3D" id="3.40.50.1980">
    <property type="entry name" value="Nitrogenase molybdenum iron protein domain"/>
    <property type="match status" value="2"/>
</dbReference>
<dbReference type="GO" id="GO:0051287">
    <property type="term" value="F:NAD binding"/>
    <property type="evidence" value="ECO:0007669"/>
    <property type="project" value="InterPro"/>
</dbReference>
<keyword evidence="10" id="KW-1185">Reference proteome</keyword>
<evidence type="ECO:0000256" key="3">
    <source>
        <dbReference type="ARBA" id="ARBA00023002"/>
    </source>
</evidence>
<feature type="binding site" evidence="6">
    <location>
        <position position="250"/>
    </location>
    <ligand>
        <name>substrate</name>
    </ligand>
</feature>
<dbReference type="RefSeq" id="WP_168606444.1">
    <property type="nucleotide sequence ID" value="NZ_CP038852.1"/>
</dbReference>
<evidence type="ECO:0000256" key="4">
    <source>
        <dbReference type="PIRNR" id="PIRNR000099"/>
    </source>
</evidence>
<feature type="binding site" evidence="6">
    <location>
        <position position="354"/>
    </location>
    <ligand>
        <name>substrate</name>
    </ligand>
</feature>
<dbReference type="GO" id="GO:0005829">
    <property type="term" value="C:cytosol"/>
    <property type="evidence" value="ECO:0007669"/>
    <property type="project" value="TreeGrafter"/>
</dbReference>
<dbReference type="GO" id="GO:0000105">
    <property type="term" value="P:L-histidine biosynthetic process"/>
    <property type="evidence" value="ECO:0007669"/>
    <property type="project" value="InterPro"/>
</dbReference>
<dbReference type="NCBIfam" id="TIGR00069">
    <property type="entry name" value="hisD"/>
    <property type="match status" value="1"/>
</dbReference>
<feature type="active site" description="Proton acceptor" evidence="5">
    <location>
        <position position="320"/>
    </location>
</feature>
<feature type="binding site" evidence="6">
    <location>
        <position position="321"/>
    </location>
    <ligand>
        <name>substrate</name>
    </ligand>
</feature>
<feature type="active site" description="Proton acceptor" evidence="5">
    <location>
        <position position="321"/>
    </location>
</feature>
<feature type="binding site" evidence="7">
    <location>
        <position position="413"/>
    </location>
    <ligand>
        <name>Zn(2+)</name>
        <dbReference type="ChEBI" id="CHEBI:29105"/>
    </ligand>
</feature>
<feature type="binding site" evidence="7">
    <location>
        <position position="354"/>
    </location>
    <ligand>
        <name>Zn(2+)</name>
        <dbReference type="ChEBI" id="CHEBI:29105"/>
    </ligand>
</feature>
<evidence type="ECO:0000256" key="7">
    <source>
        <dbReference type="PIRSR" id="PIRSR000099-4"/>
    </source>
</evidence>
<dbReference type="InterPro" id="IPR001692">
    <property type="entry name" value="Histidinol_DH_CS"/>
</dbReference>
<protein>
    <submittedName>
        <fullName evidence="9">Histidinol dehydrogenase</fullName>
        <ecNumber evidence="9">1.1.1.23</ecNumber>
    </submittedName>
</protein>
<dbReference type="PIRSF" id="PIRSF000099">
    <property type="entry name" value="Histidinol_dh"/>
    <property type="match status" value="1"/>
</dbReference>
<dbReference type="GO" id="GO:0004399">
    <property type="term" value="F:histidinol dehydrogenase activity"/>
    <property type="evidence" value="ECO:0007669"/>
    <property type="project" value="UniProtKB-EC"/>
</dbReference>
<comment type="similarity">
    <text evidence="4 8">Belongs to the histidinol dehydrogenase family.</text>
</comment>
<proteinExistence type="inferred from homology"/>
<dbReference type="EMBL" id="CP038852">
    <property type="protein sequence ID" value="QIZ20553.1"/>
    <property type="molecule type" value="Genomic_DNA"/>
</dbReference>
<name>A0A6H1Q2F7_9PROT</name>
<accession>A0A6H1Q2F7</accession>
<evidence type="ECO:0000313" key="9">
    <source>
        <dbReference type="EMBL" id="QIZ20553.1"/>
    </source>
</evidence>
<feature type="binding site" evidence="6">
    <location>
        <position position="408"/>
    </location>
    <ligand>
        <name>substrate</name>
    </ligand>
</feature>